<feature type="signal peptide" evidence="3">
    <location>
        <begin position="1"/>
        <end position="24"/>
    </location>
</feature>
<feature type="compositionally biased region" description="Low complexity" evidence="1">
    <location>
        <begin position="47"/>
        <end position="94"/>
    </location>
</feature>
<gene>
    <name evidence="4" type="ORF">O181_054018</name>
</gene>
<comment type="caution">
    <text evidence="4">The sequence shown here is derived from an EMBL/GenBank/DDBJ whole genome shotgun (WGS) entry which is preliminary data.</text>
</comment>
<evidence type="ECO:0000313" key="4">
    <source>
        <dbReference type="EMBL" id="MBW0514303.1"/>
    </source>
</evidence>
<feature type="transmembrane region" description="Helical" evidence="2">
    <location>
        <begin position="132"/>
        <end position="154"/>
    </location>
</feature>
<reference evidence="4" key="1">
    <citation type="submission" date="2021-03" db="EMBL/GenBank/DDBJ databases">
        <title>Draft genome sequence of rust myrtle Austropuccinia psidii MF-1, a brazilian biotype.</title>
        <authorList>
            <person name="Quecine M.C."/>
            <person name="Pachon D.M.R."/>
            <person name="Bonatelli M.L."/>
            <person name="Correr F.H."/>
            <person name="Franceschini L.M."/>
            <person name="Leite T.F."/>
            <person name="Margarido G.R.A."/>
            <person name="Almeida C.A."/>
            <person name="Ferrarezi J.A."/>
            <person name="Labate C.A."/>
        </authorList>
    </citation>
    <scope>NUCLEOTIDE SEQUENCE</scope>
    <source>
        <strain evidence="4">MF-1</strain>
    </source>
</reference>
<keyword evidence="5" id="KW-1185">Reference proteome</keyword>
<organism evidence="4 5">
    <name type="scientific">Austropuccinia psidii MF-1</name>
    <dbReference type="NCBI Taxonomy" id="1389203"/>
    <lineage>
        <taxon>Eukaryota</taxon>
        <taxon>Fungi</taxon>
        <taxon>Dikarya</taxon>
        <taxon>Basidiomycota</taxon>
        <taxon>Pucciniomycotina</taxon>
        <taxon>Pucciniomycetes</taxon>
        <taxon>Pucciniales</taxon>
        <taxon>Sphaerophragmiaceae</taxon>
        <taxon>Austropuccinia</taxon>
    </lineage>
</organism>
<dbReference type="AlphaFoldDB" id="A0A9Q3E8I1"/>
<proteinExistence type="predicted"/>
<evidence type="ECO:0000256" key="1">
    <source>
        <dbReference type="SAM" id="MobiDB-lite"/>
    </source>
</evidence>
<protein>
    <submittedName>
        <fullName evidence="4">Uncharacterized protein</fullName>
    </submittedName>
</protein>
<name>A0A9Q3E8I1_9BASI</name>
<dbReference type="EMBL" id="AVOT02023927">
    <property type="protein sequence ID" value="MBW0514303.1"/>
    <property type="molecule type" value="Genomic_DNA"/>
</dbReference>
<feature type="region of interest" description="Disordered" evidence="1">
    <location>
        <begin position="35"/>
        <end position="102"/>
    </location>
</feature>
<keyword evidence="2" id="KW-0472">Membrane</keyword>
<evidence type="ECO:0000256" key="3">
    <source>
        <dbReference type="SAM" id="SignalP"/>
    </source>
</evidence>
<keyword evidence="2" id="KW-1133">Transmembrane helix</keyword>
<feature type="compositionally biased region" description="Polar residues" evidence="1">
    <location>
        <begin position="35"/>
        <end position="46"/>
    </location>
</feature>
<evidence type="ECO:0000313" key="5">
    <source>
        <dbReference type="Proteomes" id="UP000765509"/>
    </source>
</evidence>
<keyword evidence="3" id="KW-0732">Signal</keyword>
<keyword evidence="2" id="KW-0812">Transmembrane</keyword>
<dbReference type="OrthoDB" id="2507326at2759"/>
<feature type="chain" id="PRO_5040213728" evidence="3">
    <location>
        <begin position="25"/>
        <end position="155"/>
    </location>
</feature>
<sequence>MLLSCSFFTSIVAILFWLRLDGLAQDNNTRNLVIPTTTSNAPTAMPSSNLSTTNSSNLRANNSSTTSSNSSQATNGTNTANNNVTKTPTKPLPTVNDSTGPAGSIPFPASTGAKPNGRYGPDDQYIAAVNQLIIPTITTLIIFCITMGFIAAGAH</sequence>
<evidence type="ECO:0000256" key="2">
    <source>
        <dbReference type="SAM" id="Phobius"/>
    </source>
</evidence>
<accession>A0A9Q3E8I1</accession>
<dbReference type="Proteomes" id="UP000765509">
    <property type="component" value="Unassembled WGS sequence"/>
</dbReference>